<evidence type="ECO:0000313" key="4">
    <source>
        <dbReference type="Proteomes" id="UP001597549"/>
    </source>
</evidence>
<evidence type="ECO:0000256" key="1">
    <source>
        <dbReference type="PROSITE-ProRule" id="PRU00339"/>
    </source>
</evidence>
<dbReference type="EMBL" id="JBHUOL010000018">
    <property type="protein sequence ID" value="MFD2909446.1"/>
    <property type="molecule type" value="Genomic_DNA"/>
</dbReference>
<protein>
    <submittedName>
        <fullName evidence="3">Uncharacterized protein</fullName>
    </submittedName>
</protein>
<dbReference type="PROSITE" id="PS50005">
    <property type="entry name" value="TPR"/>
    <property type="match status" value="1"/>
</dbReference>
<feature type="chain" id="PRO_5046873827" evidence="2">
    <location>
        <begin position="22"/>
        <end position="595"/>
    </location>
</feature>
<name>A0ABW5ZAD2_9FLAO</name>
<evidence type="ECO:0000313" key="3">
    <source>
        <dbReference type="EMBL" id="MFD2909446.1"/>
    </source>
</evidence>
<feature type="repeat" description="TPR" evidence="1">
    <location>
        <begin position="491"/>
        <end position="524"/>
    </location>
</feature>
<dbReference type="InterPro" id="IPR011990">
    <property type="entry name" value="TPR-like_helical_dom_sf"/>
</dbReference>
<dbReference type="Gene3D" id="1.25.40.10">
    <property type="entry name" value="Tetratricopeptide repeat domain"/>
    <property type="match status" value="1"/>
</dbReference>
<dbReference type="PANTHER" id="PTHR16214">
    <property type="entry name" value="TRANSMEMBRANE PROTEIN 260"/>
    <property type="match status" value="1"/>
</dbReference>
<keyword evidence="2" id="KW-0732">Signal</keyword>
<dbReference type="Proteomes" id="UP001597549">
    <property type="component" value="Unassembled WGS sequence"/>
</dbReference>
<evidence type="ECO:0000256" key="2">
    <source>
        <dbReference type="SAM" id="SignalP"/>
    </source>
</evidence>
<organism evidence="3 4">
    <name type="scientific">Flavobacterium ardleyense</name>
    <dbReference type="NCBI Taxonomy" id="2038737"/>
    <lineage>
        <taxon>Bacteria</taxon>
        <taxon>Pseudomonadati</taxon>
        <taxon>Bacteroidota</taxon>
        <taxon>Flavobacteriia</taxon>
        <taxon>Flavobacteriales</taxon>
        <taxon>Flavobacteriaceae</taxon>
        <taxon>Flavobacterium</taxon>
    </lineage>
</organism>
<reference evidence="4" key="1">
    <citation type="journal article" date="2019" name="Int. J. Syst. Evol. Microbiol.">
        <title>The Global Catalogue of Microorganisms (GCM) 10K type strain sequencing project: providing services to taxonomists for standard genome sequencing and annotation.</title>
        <authorList>
            <consortium name="The Broad Institute Genomics Platform"/>
            <consortium name="The Broad Institute Genome Sequencing Center for Infectious Disease"/>
            <person name="Wu L."/>
            <person name="Ma J."/>
        </authorList>
    </citation>
    <scope>NUCLEOTIDE SEQUENCE [LARGE SCALE GENOMIC DNA]</scope>
    <source>
        <strain evidence="4">KCTC 52644</strain>
    </source>
</reference>
<dbReference type="InterPro" id="IPR019734">
    <property type="entry name" value="TPR_rpt"/>
</dbReference>
<comment type="caution">
    <text evidence="3">The sequence shown here is derived from an EMBL/GenBank/DDBJ whole genome shotgun (WGS) entry which is preliminary data.</text>
</comment>
<dbReference type="PANTHER" id="PTHR16214:SF3">
    <property type="entry name" value="TRANSMEMBRANE PROTEIN 260"/>
    <property type="match status" value="1"/>
</dbReference>
<feature type="signal peptide" evidence="2">
    <location>
        <begin position="1"/>
        <end position="21"/>
    </location>
</feature>
<gene>
    <name evidence="3" type="ORF">ACFSX9_11970</name>
</gene>
<keyword evidence="4" id="KW-1185">Reference proteome</keyword>
<proteinExistence type="predicted"/>
<keyword evidence="1" id="KW-0802">TPR repeat</keyword>
<dbReference type="SUPFAM" id="SSF48452">
    <property type="entry name" value="TPR-like"/>
    <property type="match status" value="1"/>
</dbReference>
<dbReference type="InterPro" id="IPR052724">
    <property type="entry name" value="GT117_domain-containing"/>
</dbReference>
<accession>A0ABW5ZAD2</accession>
<sequence>MKIKFLIIVFFSTILSFSQNTAPSFKEVVTEFYNQYDVRSTVESNYVQFEKRDSGWNVVTISPTLKDTLNEVFWDNSKESYKTINFPPKLKQKDEEVAIASFINNASFKRFDSLLYYGYVGWEKDLIAFYESKNGLNEIEIYQLGYAYSNYANGLLNDNFGFSDKKVKFNLPIFSNSMTNEQLQTYLFWENKSIEAYLKLFKINPNFETIPGQIGIKYYNEIASNFLNLRIYQNEEIALAQLKDKDLYSNNYREYAKNILDSCEKDGILFTMGDNDTFPLLVYQAQNNYRTDVLIVNTTLLQVPHYINAMMNKVLDSDGIKLSVNSDFIKDNLNEAFVFTKRNKDFISIDNLSLIVLDPSNLYKTHTNSYRSIPSNNFKFNKNKSILNWSIDGHVMYRKTLMALDVIGKNNWKRPIYFAINGSIDSYLGLSKYLQLEGLVYKLVSTEGKITDDEIGFVNPSKLEHNMKTMYQFKDKFNLSIEERQLGMDYRLIYNRLANYYIEQNDYKKAQFILDDCIKLYPNDLASYSFDLISILESYYKLKSFKKAKVLENQLLQNLNNGFDNYIFLTSDEKEARHGRTKNTLQRLKEIYGVK</sequence>
<dbReference type="RefSeq" id="WP_379807967.1">
    <property type="nucleotide sequence ID" value="NZ_JBHUOL010000018.1"/>
</dbReference>